<dbReference type="AlphaFoldDB" id="A0A837G0N4"/>
<dbReference type="EMBL" id="JXXR01000026">
    <property type="protein sequence ID" value="KJY67601.1"/>
    <property type="molecule type" value="Genomic_DNA"/>
</dbReference>
<evidence type="ECO:0000256" key="5">
    <source>
        <dbReference type="ARBA" id="ARBA00023237"/>
    </source>
</evidence>
<dbReference type="InterPro" id="IPR010583">
    <property type="entry name" value="MipA"/>
</dbReference>
<keyword evidence="5" id="KW-0998">Cell outer membrane</keyword>
<reference evidence="6" key="1">
    <citation type="journal article" date="2015" name="BMC Genomics">
        <title>Genome mining reveals unlocked bioactive potential of marine Gram-negative bacteria.</title>
        <authorList>
            <person name="Machado H."/>
            <person name="Sonnenschein E.C."/>
            <person name="Melchiorsen J."/>
            <person name="Gram L."/>
        </authorList>
    </citation>
    <scope>NUCLEOTIDE SEQUENCE</scope>
    <source>
        <strain evidence="6">S2052</strain>
    </source>
</reference>
<evidence type="ECO:0000256" key="2">
    <source>
        <dbReference type="ARBA" id="ARBA00005722"/>
    </source>
</evidence>
<dbReference type="RefSeq" id="WP_045987213.1">
    <property type="nucleotide sequence ID" value="NZ_CP063052.1"/>
</dbReference>
<gene>
    <name evidence="6" type="ORF">TW71_21605</name>
</gene>
<dbReference type="Pfam" id="PF06629">
    <property type="entry name" value="MipA"/>
    <property type="match status" value="1"/>
</dbReference>
<dbReference type="PANTHER" id="PTHR38776">
    <property type="entry name" value="MLTA-INTERACTING PROTEIN-RELATED"/>
    <property type="match status" value="1"/>
</dbReference>
<proteinExistence type="inferred from homology"/>
<comment type="subcellular location">
    <subcellularLocation>
        <location evidence="1">Cell outer membrane</location>
    </subcellularLocation>
</comment>
<organism evidence="6">
    <name type="scientific">Vibrio coralliilyticus</name>
    <dbReference type="NCBI Taxonomy" id="190893"/>
    <lineage>
        <taxon>Bacteria</taxon>
        <taxon>Pseudomonadati</taxon>
        <taxon>Pseudomonadota</taxon>
        <taxon>Gammaproteobacteria</taxon>
        <taxon>Vibrionales</taxon>
        <taxon>Vibrionaceae</taxon>
        <taxon>Vibrio</taxon>
    </lineage>
</organism>
<comment type="similarity">
    <text evidence="2">Belongs to the MipA/OmpV family.</text>
</comment>
<comment type="caution">
    <text evidence="6">The sequence shown here is derived from an EMBL/GenBank/DDBJ whole genome shotgun (WGS) entry which is preliminary data.</text>
</comment>
<keyword evidence="4" id="KW-0472">Membrane</keyword>
<protein>
    <submittedName>
        <fullName evidence="6">Membrane protein</fullName>
    </submittedName>
</protein>
<accession>A0A837G0N4</accession>
<evidence type="ECO:0000313" key="6">
    <source>
        <dbReference type="EMBL" id="KJY67601.1"/>
    </source>
</evidence>
<evidence type="ECO:0000256" key="3">
    <source>
        <dbReference type="ARBA" id="ARBA00022729"/>
    </source>
</evidence>
<name>A0A837G0N4_9VIBR</name>
<evidence type="ECO:0000256" key="4">
    <source>
        <dbReference type="ARBA" id="ARBA00023136"/>
    </source>
</evidence>
<dbReference type="PANTHER" id="PTHR38776:SF1">
    <property type="entry name" value="MLTA-INTERACTING PROTEIN-RELATED"/>
    <property type="match status" value="1"/>
</dbReference>
<keyword evidence="3" id="KW-0732">Signal</keyword>
<dbReference type="GO" id="GO:0009279">
    <property type="term" value="C:cell outer membrane"/>
    <property type="evidence" value="ECO:0007669"/>
    <property type="project" value="UniProtKB-SubCell"/>
</dbReference>
<evidence type="ECO:0000256" key="1">
    <source>
        <dbReference type="ARBA" id="ARBA00004442"/>
    </source>
</evidence>
<sequence>MNLQQTTTLLAACAALTAFGTSAQEQYYDFGFIGASGAYGQSVYSDNGGGSLSLEPNLFYNGEYGFVDGSLVNISVLPYLGISGQWRFAEVSDDFDDIPNGIDERDGNGDLGITIGTVGARLTYLHDVTNEHDGYEIQLHLGRTLDLPFEQFTLTPYVEVDFRDKKLSQHLYDISAQESAASGLNTYSSGSSWVYQTGLIGIYTITPDWLTLAKFELEHHDSDSPLIQRDLGWSVSLGVTYKFTE</sequence>